<feature type="repeat" description="ARM" evidence="2">
    <location>
        <begin position="226"/>
        <end position="268"/>
    </location>
</feature>
<keyword evidence="1" id="KW-0040">ANK repeat</keyword>
<name>A0A7J7JJV6_BUGNE</name>
<evidence type="ECO:0000256" key="2">
    <source>
        <dbReference type="PROSITE-ProRule" id="PRU00259"/>
    </source>
</evidence>
<dbReference type="SUPFAM" id="SSF48371">
    <property type="entry name" value="ARM repeat"/>
    <property type="match status" value="2"/>
</dbReference>
<dbReference type="PROSITE" id="PS50088">
    <property type="entry name" value="ANK_REPEAT"/>
    <property type="match status" value="1"/>
</dbReference>
<evidence type="ECO:0000313" key="5">
    <source>
        <dbReference type="Proteomes" id="UP000593567"/>
    </source>
</evidence>
<dbReference type="AlphaFoldDB" id="A0A7J7JJV6"/>
<gene>
    <name evidence="4" type="ORF">EB796_015059</name>
</gene>
<dbReference type="InterPro" id="IPR036770">
    <property type="entry name" value="Ankyrin_rpt-contain_sf"/>
</dbReference>
<feature type="region of interest" description="Disordered" evidence="3">
    <location>
        <begin position="805"/>
        <end position="847"/>
    </location>
</feature>
<accession>A0A7J7JJV6</accession>
<dbReference type="PANTHER" id="PTHR46464:SF2">
    <property type="entry name" value="ANKYRIN AND ARMADILLO REPEAT-CONTAINING PROTEIN"/>
    <property type="match status" value="1"/>
</dbReference>
<dbReference type="PROSITE" id="PS50176">
    <property type="entry name" value="ARM_REPEAT"/>
    <property type="match status" value="2"/>
</dbReference>
<feature type="compositionally biased region" description="Polar residues" evidence="3">
    <location>
        <begin position="827"/>
        <end position="846"/>
    </location>
</feature>
<dbReference type="Gene3D" id="1.25.40.20">
    <property type="entry name" value="Ankyrin repeat-containing domain"/>
    <property type="match status" value="1"/>
</dbReference>
<reference evidence="4" key="1">
    <citation type="submission" date="2020-06" db="EMBL/GenBank/DDBJ databases">
        <title>Draft genome of Bugula neritina, a colonial animal packing powerful symbionts and potential medicines.</title>
        <authorList>
            <person name="Rayko M."/>
        </authorList>
    </citation>
    <scope>NUCLEOTIDE SEQUENCE [LARGE SCALE GENOMIC DNA]</scope>
    <source>
        <strain evidence="4">Kwan_BN1</strain>
    </source>
</reference>
<dbReference type="OrthoDB" id="1683831at2759"/>
<dbReference type="InterPro" id="IPR016024">
    <property type="entry name" value="ARM-type_fold"/>
</dbReference>
<dbReference type="InterPro" id="IPR000225">
    <property type="entry name" value="Armadillo"/>
</dbReference>
<evidence type="ECO:0000313" key="4">
    <source>
        <dbReference type="EMBL" id="KAF6026632.1"/>
    </source>
</evidence>
<dbReference type="EMBL" id="VXIV02002238">
    <property type="protein sequence ID" value="KAF6026632.1"/>
    <property type="molecule type" value="Genomic_DNA"/>
</dbReference>
<dbReference type="InterPro" id="IPR002110">
    <property type="entry name" value="Ankyrin_rpt"/>
</dbReference>
<dbReference type="SMART" id="SM00185">
    <property type="entry name" value="ARM"/>
    <property type="match status" value="8"/>
</dbReference>
<dbReference type="InterPro" id="IPR011989">
    <property type="entry name" value="ARM-like"/>
</dbReference>
<evidence type="ECO:0000256" key="3">
    <source>
        <dbReference type="SAM" id="MobiDB-lite"/>
    </source>
</evidence>
<keyword evidence="5" id="KW-1185">Reference proteome</keyword>
<dbReference type="SUPFAM" id="SSF48403">
    <property type="entry name" value="Ankyrin repeat"/>
    <property type="match status" value="1"/>
</dbReference>
<dbReference type="Gene3D" id="1.25.10.10">
    <property type="entry name" value="Leucine-rich Repeat Variant"/>
    <property type="match status" value="3"/>
</dbReference>
<feature type="repeat" description="ANK" evidence="1">
    <location>
        <begin position="74"/>
        <end position="108"/>
    </location>
</feature>
<sequence length="872" mass="95772">MRGFKAAVQTTLINARLTKSVQTTGARERRKMNQVDESGLAHIHQAAKKGYFSSVEKFLKASNDQLEFETQDDLHDTPLLVAVRTGMQNIDTINIIIEFGGNLEATNSQNHGVVEICCMEGHTDLLQYFDDLNRKEWSIWSRLLKFCSSELDDEAESAGRAISTLTHKVNNEVSPKWKNLLDNNGIGIFVKVIKSNIGEEAKAEILKCLINILEVTEVMEQVVNVGGVEALIKHLKSTSNTVLRLTCVCLRVLCSNKSYTELIANQGAIQSLISVTVRNNESRVLVEVVNTLGTLCADSEVRQDMFSSVQDSMQSLCHILEDCMDSDLLLALCHCLARITTHHEVNQNNFVACGGSHYLIMLTDIKNREIQLAAVDTIHMVVENNSFTQARLMEDGVVGPLINLLNKSKSQVVQEKTAGALWALAGESPEERRKMASTMGVNLLIDFLGSLSRLLHLIGCEGIGVLAQGAHNEKDAIARTSGVHPLVRLLKSEEEYLVLSAVRSLRHLCLGVGYLPHTHNQNTVSQARGVKLLVALMTLSSDDMIQVEAALTLASVALGNQSVMREIWQAGQHLEFNYTRILAHLHSENQAVRLLAGSALAAFAYNNMTEQQLIAAEGGVRFSCFLDFLQSEEEYFRCNAAFQIVVMARIIPDEEQAMASAAGIKIIVDILNTSQSLAIQALAADCIARLAHTRAGVPEAIVAIGCVERLCALMYSEQAQVRGSAAIALAYLSFNHTAERQLLNKCRCDPYLIKCLNYYTAKHKISRKFKEEWRHYKRIGGLPRIPTGRPNLVSRDYRELALAAKSRHKGASSKPPDTASVRKSDSSQELNGNSQSRASKVSTPAGNSEDVLLVAGGEVAMLTPSTSAIAVE</sequence>
<protein>
    <submittedName>
        <fullName evidence="4">Uncharacterized protein</fullName>
    </submittedName>
</protein>
<dbReference type="PANTHER" id="PTHR46464">
    <property type="entry name" value="ANK_REP_REGION DOMAIN-CONTAINING PROTEIN"/>
    <property type="match status" value="1"/>
</dbReference>
<organism evidence="4 5">
    <name type="scientific">Bugula neritina</name>
    <name type="common">Brown bryozoan</name>
    <name type="synonym">Sertularia neritina</name>
    <dbReference type="NCBI Taxonomy" id="10212"/>
    <lineage>
        <taxon>Eukaryota</taxon>
        <taxon>Metazoa</taxon>
        <taxon>Spiralia</taxon>
        <taxon>Lophotrochozoa</taxon>
        <taxon>Bryozoa</taxon>
        <taxon>Gymnolaemata</taxon>
        <taxon>Cheilostomatida</taxon>
        <taxon>Flustrina</taxon>
        <taxon>Buguloidea</taxon>
        <taxon>Bugulidae</taxon>
        <taxon>Bugula</taxon>
    </lineage>
</organism>
<evidence type="ECO:0000256" key="1">
    <source>
        <dbReference type="PROSITE-ProRule" id="PRU00023"/>
    </source>
</evidence>
<comment type="caution">
    <text evidence="4">The sequence shown here is derived from an EMBL/GenBank/DDBJ whole genome shotgun (WGS) entry which is preliminary data.</text>
</comment>
<dbReference type="Proteomes" id="UP000593567">
    <property type="component" value="Unassembled WGS sequence"/>
</dbReference>
<proteinExistence type="predicted"/>
<feature type="repeat" description="ARM" evidence="2">
    <location>
        <begin position="481"/>
        <end position="508"/>
    </location>
</feature>
<dbReference type="InterPro" id="IPR043379">
    <property type="entry name" value="ANKAR"/>
</dbReference>